<dbReference type="PANTHER" id="PTHR33317:SF4">
    <property type="entry name" value="POLYNUCLEOTIDYL TRANSFERASE, RIBONUCLEASE H-LIKE SUPERFAMILY PROTEIN"/>
    <property type="match status" value="1"/>
</dbReference>
<feature type="domain" description="YqgF/RNase H-like" evidence="6">
    <location>
        <begin position="1"/>
        <end position="100"/>
    </location>
</feature>
<dbReference type="EMBL" id="LCAV01000006">
    <property type="protein sequence ID" value="KKR99466.1"/>
    <property type="molecule type" value="Genomic_DNA"/>
</dbReference>
<keyword evidence="1 5" id="KW-0963">Cytoplasm</keyword>
<protein>
    <recommendedName>
        <fullName evidence="5">Putative pre-16S rRNA nuclease</fullName>
        <ecNumber evidence="5">3.1.-.-</ecNumber>
    </recommendedName>
</protein>
<dbReference type="GO" id="GO:0000967">
    <property type="term" value="P:rRNA 5'-end processing"/>
    <property type="evidence" value="ECO:0007669"/>
    <property type="project" value="UniProtKB-UniRule"/>
</dbReference>
<evidence type="ECO:0000313" key="7">
    <source>
        <dbReference type="EMBL" id="KKR99466.1"/>
    </source>
</evidence>
<evidence type="ECO:0000256" key="1">
    <source>
        <dbReference type="ARBA" id="ARBA00022490"/>
    </source>
</evidence>
<dbReference type="EC" id="3.1.-.-" evidence="5"/>
<comment type="similarity">
    <text evidence="5">Belongs to the YqgF HJR family.</text>
</comment>
<comment type="function">
    <text evidence="5">Could be a nuclease involved in processing of the 5'-end of pre-16S rRNA.</text>
</comment>
<dbReference type="InterPro" id="IPR037027">
    <property type="entry name" value="YqgF/RNaseH-like_dom_sf"/>
</dbReference>
<evidence type="ECO:0000256" key="4">
    <source>
        <dbReference type="ARBA" id="ARBA00022801"/>
    </source>
</evidence>
<dbReference type="InterPro" id="IPR006641">
    <property type="entry name" value="YqgF/RNaseH-like_dom"/>
</dbReference>
<evidence type="ECO:0000256" key="5">
    <source>
        <dbReference type="HAMAP-Rule" id="MF_00651"/>
    </source>
</evidence>
<dbReference type="Gene3D" id="3.30.420.140">
    <property type="entry name" value="YqgF/RNase H-like domain"/>
    <property type="match status" value="1"/>
</dbReference>
<dbReference type="STRING" id="1619048.UU49_C0006G0022"/>
<keyword evidence="3 5" id="KW-0540">Nuclease</keyword>
<dbReference type="InterPro" id="IPR005227">
    <property type="entry name" value="YqgF"/>
</dbReference>
<keyword evidence="2 5" id="KW-0690">Ribosome biogenesis</keyword>
<proteinExistence type="inferred from homology"/>
<dbReference type="PANTHER" id="PTHR33317">
    <property type="entry name" value="POLYNUCLEOTIDYL TRANSFERASE, RIBONUCLEASE H-LIKE SUPERFAMILY PROTEIN"/>
    <property type="match status" value="1"/>
</dbReference>
<dbReference type="SMART" id="SM00732">
    <property type="entry name" value="YqgFc"/>
    <property type="match status" value="1"/>
</dbReference>
<gene>
    <name evidence="7" type="ORF">UU49_C0006G0022</name>
</gene>
<accession>A0A0G0VIN2</accession>
<evidence type="ECO:0000256" key="3">
    <source>
        <dbReference type="ARBA" id="ARBA00022722"/>
    </source>
</evidence>
<dbReference type="Pfam" id="PF03652">
    <property type="entry name" value="RuvX"/>
    <property type="match status" value="1"/>
</dbReference>
<dbReference type="GO" id="GO:0016788">
    <property type="term" value="F:hydrolase activity, acting on ester bonds"/>
    <property type="evidence" value="ECO:0007669"/>
    <property type="project" value="UniProtKB-UniRule"/>
</dbReference>
<dbReference type="InterPro" id="IPR012337">
    <property type="entry name" value="RNaseH-like_sf"/>
</dbReference>
<reference evidence="7 8" key="1">
    <citation type="journal article" date="2015" name="Nature">
        <title>rRNA introns, odd ribosomes, and small enigmatic genomes across a large radiation of phyla.</title>
        <authorList>
            <person name="Brown C.T."/>
            <person name="Hug L.A."/>
            <person name="Thomas B.C."/>
            <person name="Sharon I."/>
            <person name="Castelle C.J."/>
            <person name="Singh A."/>
            <person name="Wilkins M.J."/>
            <person name="Williams K.H."/>
            <person name="Banfield J.F."/>
        </authorList>
    </citation>
    <scope>NUCLEOTIDE SEQUENCE [LARGE SCALE GENOMIC DNA]</scope>
</reference>
<dbReference type="Proteomes" id="UP000034108">
    <property type="component" value="Unassembled WGS sequence"/>
</dbReference>
<keyword evidence="4 5" id="KW-0378">Hydrolase</keyword>
<evidence type="ECO:0000259" key="6">
    <source>
        <dbReference type="SMART" id="SM00732"/>
    </source>
</evidence>
<dbReference type="CDD" id="cd16964">
    <property type="entry name" value="YqgF"/>
    <property type="match status" value="1"/>
</dbReference>
<sequence>MLLGLDYGEKNIGLAVADENSKMALPYKVLINNGEDFILKELKKIIIEEKISKIIVGLPLSLSGEESKKTLEIREFSAFLAKNLDIPVEMKDERLSSRLADTLSQDAKNNRDIGAAMVILESYLV</sequence>
<organism evidence="7 8">
    <name type="scientific">Candidatus Magasanikbacteria bacterium GW2011_GWC2_41_17</name>
    <dbReference type="NCBI Taxonomy" id="1619048"/>
    <lineage>
        <taxon>Bacteria</taxon>
        <taxon>Candidatus Magasanikiibacteriota</taxon>
    </lineage>
</organism>
<name>A0A0G0VIN2_9BACT</name>
<dbReference type="NCBIfam" id="TIGR00250">
    <property type="entry name" value="RNAse_H_YqgF"/>
    <property type="match status" value="1"/>
</dbReference>
<dbReference type="AlphaFoldDB" id="A0A0G0VIN2"/>
<dbReference type="GO" id="GO:0004518">
    <property type="term" value="F:nuclease activity"/>
    <property type="evidence" value="ECO:0007669"/>
    <property type="project" value="UniProtKB-KW"/>
</dbReference>
<comment type="subcellular location">
    <subcellularLocation>
        <location evidence="5">Cytoplasm</location>
    </subcellularLocation>
</comment>
<evidence type="ECO:0000256" key="2">
    <source>
        <dbReference type="ARBA" id="ARBA00022517"/>
    </source>
</evidence>
<dbReference type="GO" id="GO:0005829">
    <property type="term" value="C:cytosol"/>
    <property type="evidence" value="ECO:0007669"/>
    <property type="project" value="TreeGrafter"/>
</dbReference>
<evidence type="ECO:0000313" key="8">
    <source>
        <dbReference type="Proteomes" id="UP000034108"/>
    </source>
</evidence>
<dbReference type="HAMAP" id="MF_00651">
    <property type="entry name" value="Nuclease_YqgF"/>
    <property type="match status" value="1"/>
</dbReference>
<dbReference type="SUPFAM" id="SSF53098">
    <property type="entry name" value="Ribonuclease H-like"/>
    <property type="match status" value="1"/>
</dbReference>
<comment type="caution">
    <text evidence="7">The sequence shown here is derived from an EMBL/GenBank/DDBJ whole genome shotgun (WGS) entry which is preliminary data.</text>
</comment>